<dbReference type="InterPro" id="IPR020635">
    <property type="entry name" value="Tyr_kinase_cat_dom"/>
</dbReference>
<dbReference type="InterPro" id="IPR011009">
    <property type="entry name" value="Kinase-like_dom_sf"/>
</dbReference>
<organism evidence="4 5">
    <name type="scientific">Mesorhabditis spiculigera</name>
    <dbReference type="NCBI Taxonomy" id="96644"/>
    <lineage>
        <taxon>Eukaryota</taxon>
        <taxon>Metazoa</taxon>
        <taxon>Ecdysozoa</taxon>
        <taxon>Nematoda</taxon>
        <taxon>Chromadorea</taxon>
        <taxon>Rhabditida</taxon>
        <taxon>Rhabditina</taxon>
        <taxon>Rhabditomorpha</taxon>
        <taxon>Rhabditoidea</taxon>
        <taxon>Rhabditidae</taxon>
        <taxon>Mesorhabditinae</taxon>
        <taxon>Mesorhabditis</taxon>
    </lineage>
</organism>
<dbReference type="InterPro" id="IPR001245">
    <property type="entry name" value="Ser-Thr/Tyr_kinase_cat_dom"/>
</dbReference>
<dbReference type="Pfam" id="PF07714">
    <property type="entry name" value="PK_Tyr_Ser-Thr"/>
    <property type="match status" value="1"/>
</dbReference>
<feature type="transmembrane region" description="Helical" evidence="1">
    <location>
        <begin position="500"/>
        <end position="522"/>
    </location>
</feature>
<keyword evidence="1" id="KW-0472">Membrane</keyword>
<dbReference type="GO" id="GO:0004714">
    <property type="term" value="F:transmembrane receptor protein tyrosine kinase activity"/>
    <property type="evidence" value="ECO:0007669"/>
    <property type="project" value="TreeGrafter"/>
</dbReference>
<protein>
    <recommendedName>
        <fullName evidence="3">Protein kinase domain-containing protein</fullName>
    </recommendedName>
</protein>
<evidence type="ECO:0000256" key="1">
    <source>
        <dbReference type="SAM" id="Phobius"/>
    </source>
</evidence>
<feature type="signal peptide" evidence="2">
    <location>
        <begin position="1"/>
        <end position="20"/>
    </location>
</feature>
<feature type="domain" description="Protein kinase" evidence="3">
    <location>
        <begin position="571"/>
        <end position="711"/>
    </location>
</feature>
<gene>
    <name evidence="4" type="ORF">MSPICULIGERA_LOCUS24048</name>
</gene>
<evidence type="ECO:0000256" key="2">
    <source>
        <dbReference type="SAM" id="SignalP"/>
    </source>
</evidence>
<dbReference type="InterPro" id="IPR050122">
    <property type="entry name" value="RTK"/>
</dbReference>
<dbReference type="GO" id="GO:0005524">
    <property type="term" value="F:ATP binding"/>
    <property type="evidence" value="ECO:0007669"/>
    <property type="project" value="InterPro"/>
</dbReference>
<dbReference type="Gene3D" id="3.30.200.20">
    <property type="entry name" value="Phosphorylase Kinase, domain 1"/>
    <property type="match status" value="1"/>
</dbReference>
<reference evidence="4" key="1">
    <citation type="submission" date="2023-06" db="EMBL/GenBank/DDBJ databases">
        <authorList>
            <person name="Delattre M."/>
        </authorList>
    </citation>
    <scope>NUCLEOTIDE SEQUENCE</scope>
    <source>
        <strain evidence="4">AF72</strain>
    </source>
</reference>
<evidence type="ECO:0000313" key="4">
    <source>
        <dbReference type="EMBL" id="CAJ0586040.1"/>
    </source>
</evidence>
<dbReference type="AlphaFoldDB" id="A0AA36GCI2"/>
<keyword evidence="1" id="KW-0812">Transmembrane</keyword>
<feature type="non-terminal residue" evidence="4">
    <location>
        <position position="711"/>
    </location>
</feature>
<feature type="chain" id="PRO_5041210399" description="Protein kinase domain-containing protein" evidence="2">
    <location>
        <begin position="21"/>
        <end position="711"/>
    </location>
</feature>
<sequence>MFYGLFVVFWALNASSHIAGEYCALDPNSTMPPPDAADECTTENWNVFPNPATRNATGHYCKVLFLLDLSPDYVTREEFDKALLPALAQMADQCLDVEVGYAVIAFPLFYKNEETVKYCCAVAGCDETFTTTMVDYDKWVQPYDDVQQDQYFWNETTSANFSYAFLIELKNVANTPCLYNTVVLITNRLFNYQSGLNKDFPYVPDEGCITFSVILLGRPDIPNEDFEKQYANLSTKLLQVNNISCIYEIAHCIPPCGNVSLNQCYDNANWSCPYPSLAPPTTRRTVATTTAHTVSPTSEYGGDWEHIVYLFALSNNTNKTEFSNALYFVETPLADCLSRFNLVARFLAVNDTDSGWLHDIESIQAFLVGLKHEEIILPAKVVNDTEERHTEDLVVRAYGSLVNEGESKWGPRVILMTDFVSWNFIDAYRASAPSAAFKWLQQHANFEVYAFSMAVQKIYEAETTIPARNLFVDDGFTKAPGPTDICPPKDKSTGMPSTTIWMIIIGVSFGLMIILLVCTVVYRQKLMWMQKLYLFKNKDGDEEMEEDGKTEAANNDDDIIDYWEISWDRLIVSSEKLGHGAYGLVYKGKMLGQSPGLEHYYPHEAANFRDCDVAVKIIQKHASEKELQMFLHEIDMMKTLGFNEHLVNMLGCSTQSAKRSCLVLEYCANRDLKSYILRRRSDLDQSRSIDEQIDCTKEFLHFAWQILVGIN</sequence>
<evidence type="ECO:0000259" key="3">
    <source>
        <dbReference type="PROSITE" id="PS50011"/>
    </source>
</evidence>
<proteinExistence type="predicted"/>
<dbReference type="PANTHER" id="PTHR24416">
    <property type="entry name" value="TYROSINE-PROTEIN KINASE RECEPTOR"/>
    <property type="match status" value="1"/>
</dbReference>
<name>A0AA36GCI2_9BILA</name>
<dbReference type="SMART" id="SM00219">
    <property type="entry name" value="TyrKc"/>
    <property type="match status" value="1"/>
</dbReference>
<keyword evidence="2" id="KW-0732">Signal</keyword>
<keyword evidence="5" id="KW-1185">Reference proteome</keyword>
<keyword evidence="1" id="KW-1133">Transmembrane helix</keyword>
<dbReference type="GO" id="GO:0005886">
    <property type="term" value="C:plasma membrane"/>
    <property type="evidence" value="ECO:0007669"/>
    <property type="project" value="TreeGrafter"/>
</dbReference>
<dbReference type="Proteomes" id="UP001177023">
    <property type="component" value="Unassembled WGS sequence"/>
</dbReference>
<dbReference type="PROSITE" id="PS50011">
    <property type="entry name" value="PROTEIN_KINASE_DOM"/>
    <property type="match status" value="1"/>
</dbReference>
<dbReference type="GO" id="GO:0007169">
    <property type="term" value="P:cell surface receptor protein tyrosine kinase signaling pathway"/>
    <property type="evidence" value="ECO:0007669"/>
    <property type="project" value="TreeGrafter"/>
</dbReference>
<dbReference type="EMBL" id="CATQJA010002707">
    <property type="protein sequence ID" value="CAJ0586040.1"/>
    <property type="molecule type" value="Genomic_DNA"/>
</dbReference>
<evidence type="ECO:0000313" key="5">
    <source>
        <dbReference type="Proteomes" id="UP001177023"/>
    </source>
</evidence>
<dbReference type="GO" id="GO:0043235">
    <property type="term" value="C:receptor complex"/>
    <property type="evidence" value="ECO:0007669"/>
    <property type="project" value="TreeGrafter"/>
</dbReference>
<dbReference type="InterPro" id="IPR000719">
    <property type="entry name" value="Prot_kinase_dom"/>
</dbReference>
<dbReference type="PANTHER" id="PTHR24416:SF488">
    <property type="entry name" value="PROTEIN KINASE DOMAIN-CONTAINING PROTEIN"/>
    <property type="match status" value="1"/>
</dbReference>
<comment type="caution">
    <text evidence="4">The sequence shown here is derived from an EMBL/GenBank/DDBJ whole genome shotgun (WGS) entry which is preliminary data.</text>
</comment>
<accession>A0AA36GCI2</accession>
<dbReference type="SUPFAM" id="SSF56112">
    <property type="entry name" value="Protein kinase-like (PK-like)"/>
    <property type="match status" value="1"/>
</dbReference>